<organism evidence="2 3">
    <name type="scientific">Sporosarcina soli</name>
    <dbReference type="NCBI Taxonomy" id="334736"/>
    <lineage>
        <taxon>Bacteria</taxon>
        <taxon>Bacillati</taxon>
        <taxon>Bacillota</taxon>
        <taxon>Bacilli</taxon>
        <taxon>Bacillales</taxon>
        <taxon>Caryophanaceae</taxon>
        <taxon>Sporosarcina</taxon>
    </lineage>
</organism>
<keyword evidence="1" id="KW-1133">Transmembrane helix</keyword>
<keyword evidence="1" id="KW-0812">Transmembrane</keyword>
<dbReference type="EMBL" id="JBHSNO010000005">
    <property type="protein sequence ID" value="MFC5589574.1"/>
    <property type="molecule type" value="Genomic_DNA"/>
</dbReference>
<feature type="transmembrane region" description="Helical" evidence="1">
    <location>
        <begin position="7"/>
        <end position="28"/>
    </location>
</feature>
<sequence>MFWTYTVIFILAAIPFFEIIAIIPIAIVGGLPTIPVMFLSFFGNLLTIILLIKFADNFRKWLLKNKNPKNHESKRYSRARLIWNNFGLPGLLFIGPIIVGSHLSALLSIVFGASKQKTLYLMSISLFSWTLILGIGSHYGFNFFIKGDNNQGFIMKIINGS</sequence>
<reference evidence="3" key="1">
    <citation type="journal article" date="2019" name="Int. J. Syst. Evol. Microbiol.">
        <title>The Global Catalogue of Microorganisms (GCM) 10K type strain sequencing project: providing services to taxonomists for standard genome sequencing and annotation.</title>
        <authorList>
            <consortium name="The Broad Institute Genomics Platform"/>
            <consortium name="The Broad Institute Genome Sequencing Center for Infectious Disease"/>
            <person name="Wu L."/>
            <person name="Ma J."/>
        </authorList>
    </citation>
    <scope>NUCLEOTIDE SEQUENCE [LARGE SCALE GENOMIC DNA]</scope>
    <source>
        <strain evidence="3">CGMCC 4.1434</strain>
    </source>
</reference>
<accession>A0ABW0TME0</accession>
<evidence type="ECO:0000256" key="1">
    <source>
        <dbReference type="SAM" id="Phobius"/>
    </source>
</evidence>
<gene>
    <name evidence="2" type="ORF">ACFPRA_11780</name>
</gene>
<feature type="transmembrane region" description="Helical" evidence="1">
    <location>
        <begin position="119"/>
        <end position="145"/>
    </location>
</feature>
<feature type="transmembrane region" description="Helical" evidence="1">
    <location>
        <begin position="34"/>
        <end position="55"/>
    </location>
</feature>
<evidence type="ECO:0000313" key="2">
    <source>
        <dbReference type="EMBL" id="MFC5589574.1"/>
    </source>
</evidence>
<feature type="transmembrane region" description="Helical" evidence="1">
    <location>
        <begin position="86"/>
        <end position="113"/>
    </location>
</feature>
<comment type="caution">
    <text evidence="2">The sequence shown here is derived from an EMBL/GenBank/DDBJ whole genome shotgun (WGS) entry which is preliminary data.</text>
</comment>
<dbReference type="RefSeq" id="WP_381434457.1">
    <property type="nucleotide sequence ID" value="NZ_JBHSNO010000005.1"/>
</dbReference>
<dbReference type="Pfam" id="PF06695">
    <property type="entry name" value="Sm_multidrug_ex"/>
    <property type="match status" value="1"/>
</dbReference>
<proteinExistence type="predicted"/>
<keyword evidence="1" id="KW-0472">Membrane</keyword>
<evidence type="ECO:0000313" key="3">
    <source>
        <dbReference type="Proteomes" id="UP001596109"/>
    </source>
</evidence>
<protein>
    <submittedName>
        <fullName evidence="2">Small multi-drug export protein</fullName>
    </submittedName>
</protein>
<name>A0ABW0TME0_9BACL</name>
<dbReference type="InterPro" id="IPR009577">
    <property type="entry name" value="Sm_multidrug_ex"/>
</dbReference>
<dbReference type="Proteomes" id="UP001596109">
    <property type="component" value="Unassembled WGS sequence"/>
</dbReference>
<keyword evidence="3" id="KW-1185">Reference proteome</keyword>